<dbReference type="PANTHER" id="PTHR21340">
    <property type="entry name" value="DIADENOSINE 5,5-P1,P4-TETRAPHOSPHATE PYROPHOSPHOHYDROLASE MUTT"/>
    <property type="match status" value="1"/>
</dbReference>
<evidence type="ECO:0000256" key="3">
    <source>
        <dbReference type="RuleBase" id="RU003476"/>
    </source>
</evidence>
<dbReference type="SUPFAM" id="SSF53254">
    <property type="entry name" value="Phosphoglycerate mutase-like"/>
    <property type="match status" value="1"/>
</dbReference>
<name>A0ABW1J828_9PSEU</name>
<dbReference type="InterPro" id="IPR020084">
    <property type="entry name" value="NUDIX_hydrolase_CS"/>
</dbReference>
<gene>
    <name evidence="5" type="ORF">ACFQE5_20975</name>
</gene>
<organism evidence="5 6">
    <name type="scientific">Pseudonocardia hispaniensis</name>
    <dbReference type="NCBI Taxonomy" id="904933"/>
    <lineage>
        <taxon>Bacteria</taxon>
        <taxon>Bacillati</taxon>
        <taxon>Actinomycetota</taxon>
        <taxon>Actinomycetes</taxon>
        <taxon>Pseudonocardiales</taxon>
        <taxon>Pseudonocardiaceae</taxon>
        <taxon>Pseudonocardia</taxon>
    </lineage>
</organism>
<dbReference type="InterPro" id="IPR051325">
    <property type="entry name" value="Nudix_hydrolase_domain"/>
</dbReference>
<evidence type="ECO:0000256" key="2">
    <source>
        <dbReference type="ARBA" id="ARBA00022801"/>
    </source>
</evidence>
<dbReference type="InterPro" id="IPR020476">
    <property type="entry name" value="Nudix_hydrolase"/>
</dbReference>
<accession>A0ABW1J828</accession>
<keyword evidence="6" id="KW-1185">Reference proteome</keyword>
<dbReference type="InterPro" id="IPR015797">
    <property type="entry name" value="NUDIX_hydrolase-like_dom_sf"/>
</dbReference>
<dbReference type="InterPro" id="IPR000086">
    <property type="entry name" value="NUDIX_hydrolase_dom"/>
</dbReference>
<dbReference type="PANTHER" id="PTHR21340:SF0">
    <property type="entry name" value="BIS(5'-NUCLEOSYL)-TETRAPHOSPHATASE [ASYMMETRICAL]"/>
    <property type="match status" value="1"/>
</dbReference>
<dbReference type="InterPro" id="IPR013078">
    <property type="entry name" value="His_Pase_superF_clade-1"/>
</dbReference>
<comment type="caution">
    <text evidence="5">The sequence shown here is derived from an EMBL/GenBank/DDBJ whole genome shotgun (WGS) entry which is preliminary data.</text>
</comment>
<keyword evidence="2 3" id="KW-0378">Hydrolase</keyword>
<dbReference type="PROSITE" id="PS51462">
    <property type="entry name" value="NUDIX"/>
    <property type="match status" value="1"/>
</dbReference>
<comment type="similarity">
    <text evidence="1 3">Belongs to the Nudix hydrolase family.</text>
</comment>
<proteinExistence type="inferred from homology"/>
<evidence type="ECO:0000313" key="6">
    <source>
        <dbReference type="Proteomes" id="UP001596302"/>
    </source>
</evidence>
<evidence type="ECO:0000259" key="4">
    <source>
        <dbReference type="PROSITE" id="PS51462"/>
    </source>
</evidence>
<dbReference type="PROSITE" id="PS00893">
    <property type="entry name" value="NUDIX_BOX"/>
    <property type="match status" value="1"/>
</dbReference>
<dbReference type="RefSeq" id="WP_379587475.1">
    <property type="nucleotide sequence ID" value="NZ_JBHSQW010000044.1"/>
</dbReference>
<dbReference type="EMBL" id="JBHSQW010000044">
    <property type="protein sequence ID" value="MFC5996684.1"/>
    <property type="molecule type" value="Genomic_DNA"/>
</dbReference>
<protein>
    <submittedName>
        <fullName evidence="5">NUDIX domain-containing protein</fullName>
    </submittedName>
</protein>
<dbReference type="PRINTS" id="PR00502">
    <property type="entry name" value="NUDIXFAMILY"/>
</dbReference>
<dbReference type="CDD" id="cd03673">
    <property type="entry name" value="NUDIX_Ap6A_hydrolase"/>
    <property type="match status" value="1"/>
</dbReference>
<dbReference type="SUPFAM" id="SSF55811">
    <property type="entry name" value="Nudix"/>
    <property type="match status" value="1"/>
</dbReference>
<reference evidence="6" key="1">
    <citation type="journal article" date="2019" name="Int. J. Syst. Evol. Microbiol.">
        <title>The Global Catalogue of Microorganisms (GCM) 10K type strain sequencing project: providing services to taxonomists for standard genome sequencing and annotation.</title>
        <authorList>
            <consortium name="The Broad Institute Genomics Platform"/>
            <consortium name="The Broad Institute Genome Sequencing Center for Infectious Disease"/>
            <person name="Wu L."/>
            <person name="Ma J."/>
        </authorList>
    </citation>
    <scope>NUCLEOTIDE SEQUENCE [LARGE SCALE GENOMIC DNA]</scope>
    <source>
        <strain evidence="6">CCM 8391</strain>
    </source>
</reference>
<dbReference type="Pfam" id="PF00300">
    <property type="entry name" value="His_Phos_1"/>
    <property type="match status" value="1"/>
</dbReference>
<dbReference type="Pfam" id="PF00293">
    <property type="entry name" value="NUDIX"/>
    <property type="match status" value="1"/>
</dbReference>
<dbReference type="Gene3D" id="3.90.79.10">
    <property type="entry name" value="Nucleoside Triphosphate Pyrophosphohydrolase"/>
    <property type="match status" value="1"/>
</dbReference>
<dbReference type="Gene3D" id="3.40.50.1240">
    <property type="entry name" value="Phosphoglycerate mutase-like"/>
    <property type="match status" value="1"/>
</dbReference>
<feature type="domain" description="Nudix hydrolase" evidence="4">
    <location>
        <begin position="13"/>
        <end position="147"/>
    </location>
</feature>
<dbReference type="Proteomes" id="UP001596302">
    <property type="component" value="Unassembled WGS sequence"/>
</dbReference>
<evidence type="ECO:0000256" key="1">
    <source>
        <dbReference type="ARBA" id="ARBA00005582"/>
    </source>
</evidence>
<dbReference type="SMART" id="SM00855">
    <property type="entry name" value="PGAM"/>
    <property type="match status" value="1"/>
</dbReference>
<sequence length="316" mass="33678">MSDVVTAQDTAGVDVLAAGAVLWRFAEDDSADPAGLRVALVHRPRYDDWSLPKGKLDAGETLPAAAVREVTEETGCHLRLGERLGDVRYAVAGATKLVRYWAGQARSGGPGFSPNHETDELRWLSPAEAMDMLSYDRDREILGRFAARPVPNSVLVLVRHAKAGARRDWTGEDALRPLSPAGHAQVTGLTTLLSLFGPDRVHSAPPMRCRQTVIPLAARLGLDVVDEPLLGDIGYQNDPAASLARLHDLAALPGVTVLSSQGAVIPWLVDRLTAEAGLTLALPSDGDIPAAKGSSWVLGSRDGRTLFADHYPTPTG</sequence>
<dbReference type="InterPro" id="IPR029033">
    <property type="entry name" value="His_PPase_superfam"/>
</dbReference>
<evidence type="ECO:0000313" key="5">
    <source>
        <dbReference type="EMBL" id="MFC5996684.1"/>
    </source>
</evidence>